<evidence type="ECO:0000256" key="1">
    <source>
        <dbReference type="ARBA" id="ARBA00022679"/>
    </source>
</evidence>
<dbReference type="Pfam" id="PF02515">
    <property type="entry name" value="CoA_transf_3"/>
    <property type="match status" value="1"/>
</dbReference>
<sequence>MENRYMLKGLKVIDLSSVLAGPSVGTFFAELGASVVKIEHPVHKDVTRTWKLPGEDPHSEISAYFASVNFGKDYLFLDLMKEEDYLCFLNLIAEADILIMNFKKGDDIKLRVQDDHLHSINPRLIIGKINGYGEESDRVAYDLVLQGESGFMSINGTQDSGPVKMPVALIDVLAAHHLKEAILLALYHREKNGKGRVVSVSLYDAAVSSLVNQASNYLMTGQVPQRIGSLHPNIAPYGELFQTSDGALIVLAIGSDRHFVKLCNILGLKDLPGKDEFRHNQNRVRNREQLAALIAEQTEKLQSSELLEMLHRENIPAGKIMDLKDVFDNERAKSLIRKEVIDDVPTARVTSVVFKQTL</sequence>
<dbReference type="PANTHER" id="PTHR48207:SF3">
    <property type="entry name" value="SUCCINATE--HYDROXYMETHYLGLUTARATE COA-TRANSFERASE"/>
    <property type="match status" value="1"/>
</dbReference>
<reference evidence="2 3" key="1">
    <citation type="submission" date="2018-02" db="EMBL/GenBank/DDBJ databases">
        <title>Draft genome sequences of four Legionella pneumophila clinical strains isolated in Ontario.</title>
        <authorList>
            <person name="Fortuna A."/>
            <person name="Ramnarine R."/>
            <person name="Li A."/>
            <person name="Frantz C."/>
            <person name="Mallo G."/>
        </authorList>
    </citation>
    <scope>NUCLEOTIDE SEQUENCE [LARGE SCALE GENOMIC DNA]</scope>
    <source>
        <strain evidence="2 3">LG61</strain>
    </source>
</reference>
<dbReference type="AlphaFoldDB" id="A0A2S6F7P1"/>
<proteinExistence type="predicted"/>
<dbReference type="OrthoDB" id="9058532at2"/>
<protein>
    <submittedName>
        <fullName evidence="2">CoA transferase</fullName>
    </submittedName>
</protein>
<gene>
    <name evidence="2" type="ORF">C3928_01625</name>
</gene>
<evidence type="ECO:0000313" key="3">
    <source>
        <dbReference type="Proteomes" id="UP000239239"/>
    </source>
</evidence>
<accession>A0A2S6F7P1</accession>
<dbReference type="InterPro" id="IPR023606">
    <property type="entry name" value="CoA-Trfase_III_dom_1_sf"/>
</dbReference>
<dbReference type="Gene3D" id="3.30.1540.10">
    <property type="entry name" value="formyl-coa transferase, domain 3"/>
    <property type="match status" value="1"/>
</dbReference>
<dbReference type="Gene3D" id="3.40.50.10540">
    <property type="entry name" value="Crotonobetainyl-coa:carnitine coa-transferase, domain 1"/>
    <property type="match status" value="1"/>
</dbReference>
<comment type="caution">
    <text evidence="2">The sequence shown here is derived from an EMBL/GenBank/DDBJ whole genome shotgun (WGS) entry which is preliminary data.</text>
</comment>
<dbReference type="InterPro" id="IPR050483">
    <property type="entry name" value="CoA-transferase_III_domain"/>
</dbReference>
<organism evidence="2 3">
    <name type="scientific">Legionella pneumophila</name>
    <dbReference type="NCBI Taxonomy" id="446"/>
    <lineage>
        <taxon>Bacteria</taxon>
        <taxon>Pseudomonadati</taxon>
        <taxon>Pseudomonadota</taxon>
        <taxon>Gammaproteobacteria</taxon>
        <taxon>Legionellales</taxon>
        <taxon>Legionellaceae</taxon>
        <taxon>Legionella</taxon>
    </lineage>
</organism>
<evidence type="ECO:0000313" key="2">
    <source>
        <dbReference type="EMBL" id="PPK33459.1"/>
    </source>
</evidence>
<dbReference type="InterPro" id="IPR003673">
    <property type="entry name" value="CoA-Trfase_fam_III"/>
</dbReference>
<keyword evidence="1 2" id="KW-0808">Transferase</keyword>
<dbReference type="InterPro" id="IPR044855">
    <property type="entry name" value="CoA-Trfase_III_dom3_sf"/>
</dbReference>
<dbReference type="PANTHER" id="PTHR48207">
    <property type="entry name" value="SUCCINATE--HYDROXYMETHYLGLUTARATE COA-TRANSFERASE"/>
    <property type="match status" value="1"/>
</dbReference>
<dbReference type="SUPFAM" id="SSF89796">
    <property type="entry name" value="CoA-transferase family III (CaiB/BaiF)"/>
    <property type="match status" value="1"/>
</dbReference>
<dbReference type="Proteomes" id="UP000239239">
    <property type="component" value="Unassembled WGS sequence"/>
</dbReference>
<dbReference type="GO" id="GO:0008410">
    <property type="term" value="F:CoA-transferase activity"/>
    <property type="evidence" value="ECO:0007669"/>
    <property type="project" value="TreeGrafter"/>
</dbReference>
<dbReference type="EMBL" id="PQWY01000002">
    <property type="protein sequence ID" value="PPK33459.1"/>
    <property type="molecule type" value="Genomic_DNA"/>
</dbReference>
<name>A0A2S6F7P1_LEGPN</name>